<dbReference type="InterPro" id="IPR032697">
    <property type="entry name" value="SQ_cyclase_N"/>
</dbReference>
<feature type="domain" description="Squalene cyclase N-terminal" evidence="1">
    <location>
        <begin position="33"/>
        <end position="120"/>
    </location>
</feature>
<dbReference type="Proteomes" id="UP001055101">
    <property type="component" value="Unassembled WGS sequence"/>
</dbReference>
<dbReference type="EMBL" id="BPRA01000009">
    <property type="protein sequence ID" value="GJE55618.1"/>
    <property type="molecule type" value="Genomic_DNA"/>
</dbReference>
<evidence type="ECO:0000259" key="1">
    <source>
        <dbReference type="Pfam" id="PF13249"/>
    </source>
</evidence>
<dbReference type="Pfam" id="PF13249">
    <property type="entry name" value="SQHop_cyclase_N"/>
    <property type="match status" value="1"/>
</dbReference>
<accession>A0ABQ4TK00</accession>
<sequence length="120" mass="13432">MSRPLEAFTFPHRPVIDPLEHGTTPRASLATAIRRAVAALGWRRRTDGHWVFPLEADATIPADYVLLQHYLDRIDEPLQARIGTYLRRIQADEGGWPMHPGGRFDLSVSVKAYFALNGAG</sequence>
<dbReference type="Gene3D" id="1.50.10.20">
    <property type="match status" value="2"/>
</dbReference>
<comment type="caution">
    <text evidence="2">The sequence shown here is derived from an EMBL/GenBank/DDBJ whole genome shotgun (WGS) entry which is preliminary data.</text>
</comment>
<name>A0ABQ4TK00_9HYPH</name>
<reference evidence="2" key="2">
    <citation type="submission" date="2021-08" db="EMBL/GenBank/DDBJ databases">
        <authorList>
            <person name="Tani A."/>
            <person name="Ola A."/>
            <person name="Ogura Y."/>
            <person name="Katsura K."/>
            <person name="Hayashi T."/>
        </authorList>
    </citation>
    <scope>NUCLEOTIDE SEQUENCE</scope>
    <source>
        <strain evidence="2">DSM 23674</strain>
    </source>
</reference>
<reference evidence="2" key="1">
    <citation type="journal article" date="2021" name="Front. Microbiol.">
        <title>Comprehensive Comparative Genomics and Phenotyping of Methylobacterium Species.</title>
        <authorList>
            <person name="Alessa O."/>
            <person name="Ogura Y."/>
            <person name="Fujitani Y."/>
            <person name="Takami H."/>
            <person name="Hayashi T."/>
            <person name="Sahin N."/>
            <person name="Tani A."/>
        </authorList>
    </citation>
    <scope>NUCLEOTIDE SEQUENCE</scope>
    <source>
        <strain evidence="2">DSM 23674</strain>
    </source>
</reference>
<dbReference type="RefSeq" id="WP_147816774.1">
    <property type="nucleotide sequence ID" value="NZ_BPRA01000009.1"/>
</dbReference>
<organism evidence="2 3">
    <name type="scientific">Methylobacterium thuringiense</name>
    <dbReference type="NCBI Taxonomy" id="1003091"/>
    <lineage>
        <taxon>Bacteria</taxon>
        <taxon>Pseudomonadati</taxon>
        <taxon>Pseudomonadota</taxon>
        <taxon>Alphaproteobacteria</taxon>
        <taxon>Hyphomicrobiales</taxon>
        <taxon>Methylobacteriaceae</taxon>
        <taxon>Methylobacterium</taxon>
    </lineage>
</organism>
<evidence type="ECO:0000313" key="2">
    <source>
        <dbReference type="EMBL" id="GJE55618.1"/>
    </source>
</evidence>
<protein>
    <recommendedName>
        <fullName evidence="1">Squalene cyclase N-terminal domain-containing protein</fullName>
    </recommendedName>
</protein>
<keyword evidence="3" id="KW-1185">Reference proteome</keyword>
<proteinExistence type="predicted"/>
<dbReference type="SUPFAM" id="SSF81853">
    <property type="entry name" value="Family 10 polysaccharide lyase"/>
    <property type="match status" value="1"/>
</dbReference>
<gene>
    <name evidence="2" type="ORF">EKPJFOCH_2113</name>
</gene>
<evidence type="ECO:0000313" key="3">
    <source>
        <dbReference type="Proteomes" id="UP001055101"/>
    </source>
</evidence>